<organism evidence="3 4">
    <name type="scientific">Phaseolus angularis</name>
    <name type="common">Azuki bean</name>
    <name type="synonym">Vigna angularis</name>
    <dbReference type="NCBI Taxonomy" id="3914"/>
    <lineage>
        <taxon>Eukaryota</taxon>
        <taxon>Viridiplantae</taxon>
        <taxon>Streptophyta</taxon>
        <taxon>Embryophyta</taxon>
        <taxon>Tracheophyta</taxon>
        <taxon>Spermatophyta</taxon>
        <taxon>Magnoliopsida</taxon>
        <taxon>eudicotyledons</taxon>
        <taxon>Gunneridae</taxon>
        <taxon>Pentapetalae</taxon>
        <taxon>rosids</taxon>
        <taxon>fabids</taxon>
        <taxon>Fabales</taxon>
        <taxon>Fabaceae</taxon>
        <taxon>Papilionoideae</taxon>
        <taxon>50 kb inversion clade</taxon>
        <taxon>NPAAA clade</taxon>
        <taxon>indigoferoid/millettioid clade</taxon>
        <taxon>Phaseoleae</taxon>
        <taxon>Vigna</taxon>
    </lineage>
</organism>
<protein>
    <recommendedName>
        <fullName evidence="5">Secreted protein</fullName>
    </recommendedName>
</protein>
<feature type="transmembrane region" description="Helical" evidence="1">
    <location>
        <begin position="100"/>
        <end position="123"/>
    </location>
</feature>
<sequence length="213" mass="23714">MLLILFKLLDFLVLDGAPSSFAVGPLLLCMWLWLDVCFLQRQLDVLSTSLLRAHQIKRGTTPLLSCSSRELAGRWCAPAFSSSHVFLCFTVHLSLFFSQLAAGCSCFFGGWTFICCWWLLCLLHHQLISTMLCKSEATPFLLDQGRVLPKRDTSASPKWVSACASCYHSPKPSASITFLLCCTKHPYASTSSSCHLPFALQTLLDACSFLSWM</sequence>
<keyword evidence="1" id="KW-1133">Transmembrane helix</keyword>
<feature type="signal peptide" evidence="2">
    <location>
        <begin position="1"/>
        <end position="16"/>
    </location>
</feature>
<name>A0A0L9TCA3_PHAAN</name>
<dbReference type="AlphaFoldDB" id="A0A0L9TCA3"/>
<proteinExistence type="predicted"/>
<evidence type="ECO:0000256" key="1">
    <source>
        <dbReference type="SAM" id="Phobius"/>
    </source>
</evidence>
<gene>
    <name evidence="3" type="ORF">LR48_Vigan463s000600</name>
</gene>
<evidence type="ECO:0000256" key="2">
    <source>
        <dbReference type="SAM" id="SignalP"/>
    </source>
</evidence>
<keyword evidence="2" id="KW-0732">Signal</keyword>
<accession>A0A0L9TCA3</accession>
<feature type="chain" id="PRO_5005594658" description="Secreted protein" evidence="2">
    <location>
        <begin position="17"/>
        <end position="213"/>
    </location>
</feature>
<keyword evidence="1" id="KW-0812">Transmembrane</keyword>
<evidence type="ECO:0000313" key="4">
    <source>
        <dbReference type="Proteomes" id="UP000053144"/>
    </source>
</evidence>
<reference evidence="4" key="1">
    <citation type="journal article" date="2015" name="Proc. Natl. Acad. Sci. U.S.A.">
        <title>Genome sequencing of adzuki bean (Vigna angularis) provides insight into high starch and low fat accumulation and domestication.</title>
        <authorList>
            <person name="Yang K."/>
            <person name="Tian Z."/>
            <person name="Chen C."/>
            <person name="Luo L."/>
            <person name="Zhao B."/>
            <person name="Wang Z."/>
            <person name="Yu L."/>
            <person name="Li Y."/>
            <person name="Sun Y."/>
            <person name="Li W."/>
            <person name="Chen Y."/>
            <person name="Li Y."/>
            <person name="Zhang Y."/>
            <person name="Ai D."/>
            <person name="Zhao J."/>
            <person name="Shang C."/>
            <person name="Ma Y."/>
            <person name="Wu B."/>
            <person name="Wang M."/>
            <person name="Gao L."/>
            <person name="Sun D."/>
            <person name="Zhang P."/>
            <person name="Guo F."/>
            <person name="Wang W."/>
            <person name="Li Y."/>
            <person name="Wang J."/>
            <person name="Varshney R.K."/>
            <person name="Wang J."/>
            <person name="Ling H.Q."/>
            <person name="Wan P."/>
        </authorList>
    </citation>
    <scope>NUCLEOTIDE SEQUENCE</scope>
    <source>
        <strain evidence="4">cv. Jingnong 6</strain>
    </source>
</reference>
<dbReference type="Proteomes" id="UP000053144">
    <property type="component" value="Unassembled WGS sequence"/>
</dbReference>
<evidence type="ECO:0008006" key="5">
    <source>
        <dbReference type="Google" id="ProtNLM"/>
    </source>
</evidence>
<dbReference type="EMBL" id="KQ258397">
    <property type="protein sequence ID" value="KOM27784.1"/>
    <property type="molecule type" value="Genomic_DNA"/>
</dbReference>
<keyword evidence="1" id="KW-0472">Membrane</keyword>
<dbReference type="Gramene" id="KOM27784">
    <property type="protein sequence ID" value="KOM27784"/>
    <property type="gene ID" value="LR48_Vigan463s000600"/>
</dbReference>
<evidence type="ECO:0000313" key="3">
    <source>
        <dbReference type="EMBL" id="KOM27784.1"/>
    </source>
</evidence>